<accession>A0A1G2D2F8</accession>
<dbReference type="STRING" id="1798661.A3D65_04240"/>
<name>A0A1G2D2F8_9BACT</name>
<dbReference type="Proteomes" id="UP000177996">
    <property type="component" value="Unassembled WGS sequence"/>
</dbReference>
<proteinExistence type="predicted"/>
<dbReference type="InterPro" id="IPR002575">
    <property type="entry name" value="Aminoglycoside_PTrfase"/>
</dbReference>
<gene>
    <name evidence="2" type="ORF">A3D65_04240</name>
</gene>
<dbReference type="PANTHER" id="PTHR21064">
    <property type="entry name" value="AMINOGLYCOSIDE PHOSPHOTRANSFERASE DOMAIN-CONTAINING PROTEIN-RELATED"/>
    <property type="match status" value="1"/>
</dbReference>
<dbReference type="Pfam" id="PF01636">
    <property type="entry name" value="APH"/>
    <property type="match status" value="1"/>
</dbReference>
<dbReference type="InterPro" id="IPR011009">
    <property type="entry name" value="Kinase-like_dom_sf"/>
</dbReference>
<comment type="caution">
    <text evidence="2">The sequence shown here is derived from an EMBL/GenBank/DDBJ whole genome shotgun (WGS) entry which is preliminary data.</text>
</comment>
<evidence type="ECO:0000313" key="2">
    <source>
        <dbReference type="EMBL" id="OGZ07836.1"/>
    </source>
</evidence>
<evidence type="ECO:0000259" key="1">
    <source>
        <dbReference type="Pfam" id="PF01636"/>
    </source>
</evidence>
<feature type="domain" description="Aminoglycoside phosphotransferase" evidence="1">
    <location>
        <begin position="25"/>
        <end position="254"/>
    </location>
</feature>
<dbReference type="PANTHER" id="PTHR21064:SF5">
    <property type="entry name" value="SLR1880 PROTEIN"/>
    <property type="match status" value="1"/>
</dbReference>
<dbReference type="EMBL" id="MHLL01000051">
    <property type="protein sequence ID" value="OGZ07836.1"/>
    <property type="molecule type" value="Genomic_DNA"/>
</dbReference>
<dbReference type="InterPro" id="IPR050249">
    <property type="entry name" value="Pseudomonas-type_ThrB"/>
</dbReference>
<dbReference type="SUPFAM" id="SSF56112">
    <property type="entry name" value="Protein kinase-like (PK-like)"/>
    <property type="match status" value="1"/>
</dbReference>
<protein>
    <recommendedName>
        <fullName evidence="1">Aminoglycoside phosphotransferase domain-containing protein</fullName>
    </recommendedName>
</protein>
<reference evidence="2 3" key="1">
    <citation type="journal article" date="2016" name="Nat. Commun.">
        <title>Thousands of microbial genomes shed light on interconnected biogeochemical processes in an aquifer system.</title>
        <authorList>
            <person name="Anantharaman K."/>
            <person name="Brown C.T."/>
            <person name="Hug L.A."/>
            <person name="Sharon I."/>
            <person name="Castelle C.J."/>
            <person name="Probst A.J."/>
            <person name="Thomas B.C."/>
            <person name="Singh A."/>
            <person name="Wilkins M.J."/>
            <person name="Karaoz U."/>
            <person name="Brodie E.L."/>
            <person name="Williams K.H."/>
            <person name="Hubbard S.S."/>
            <person name="Banfield J.F."/>
        </authorList>
    </citation>
    <scope>NUCLEOTIDE SEQUENCE [LARGE SCALE GENOMIC DNA]</scope>
</reference>
<sequence length="360" mass="40446">MTEKVVVRACEVASQFAFDGTVAVVEPFGQGRINDTFLVTTESGERFVLQKVNPIFAPSLLLDIAALTSTMKEAGMTTLELVSTKNGKWGAVEDNECWRMLTYVPGYTKEKDVTEKEAQSAMGLIGRFHQTLQAHNYDFRHVREGFHDTQKIMTGLEKTITEYRETEKSRALAELGAMILNEYNSLEHAWAHLPKRIIHGDPKLNNIRFAEDSHEAVALLDLDTLGRHSVVIDIADAARSWANRADEGDAENAAFDLDIFRAMMEGYATTAGFFTQEERDAIPSAIAQIALELSARFATDAYKESYFKLDSARYPDLFTQNLAKARAQFALYRDILEKLPDITGLLARRDGGMKKYKVWP</sequence>
<dbReference type="AlphaFoldDB" id="A0A1G2D2F8"/>
<organism evidence="2 3">
    <name type="scientific">Candidatus Lloydbacteria bacterium RIFCSPHIGHO2_02_FULL_50_13</name>
    <dbReference type="NCBI Taxonomy" id="1798661"/>
    <lineage>
        <taxon>Bacteria</taxon>
        <taxon>Candidatus Lloydiibacteriota</taxon>
    </lineage>
</organism>
<evidence type="ECO:0000313" key="3">
    <source>
        <dbReference type="Proteomes" id="UP000177996"/>
    </source>
</evidence>
<dbReference type="Gene3D" id="3.90.1200.10">
    <property type="match status" value="1"/>
</dbReference>